<dbReference type="PROSITE" id="PS50088">
    <property type="entry name" value="ANK_REPEAT"/>
    <property type="match status" value="5"/>
</dbReference>
<dbReference type="PROSITE" id="PS50297">
    <property type="entry name" value="ANK_REP_REGION"/>
    <property type="match status" value="5"/>
</dbReference>
<keyword evidence="1" id="KW-0677">Repeat</keyword>
<keyword evidence="6" id="KW-1185">Reference proteome</keyword>
<evidence type="ECO:0000256" key="3">
    <source>
        <dbReference type="PROSITE-ProRule" id="PRU00023"/>
    </source>
</evidence>
<dbReference type="SMART" id="SM00248">
    <property type="entry name" value="ANK"/>
    <property type="match status" value="12"/>
</dbReference>
<evidence type="ECO:0000256" key="2">
    <source>
        <dbReference type="ARBA" id="ARBA00023043"/>
    </source>
</evidence>
<feature type="repeat" description="ANK" evidence="3">
    <location>
        <begin position="88"/>
        <end position="120"/>
    </location>
</feature>
<comment type="caution">
    <text evidence="5">The sequence shown here is derived from an EMBL/GenBank/DDBJ whole genome shotgun (WGS) entry which is preliminary data.</text>
</comment>
<sequence length="557" mass="60556">MFKLRPAKETPGGRTEFHWAVINDSAFPSKPLTRSPTCSSSRNVAPDVNAQDDLGRSALHWAAALGNTRWARHLVHDLDADGLRRDRDGKTALHEAATNGYEKIVKTLLENQKVLDNIDAQDNHHRTALHWAADHGREEVVLLLTASGADILTADKSNNTALHRAVRNRREDKVVTRRGVSIMEADPSNTMRHRAAWKRCEDILKYLIDKLGDDGERKALLSAIEGGHLDVAKELCLQHAALQVSVEMKKCSWEPLLWYAAGRGDVDIVELLLQKDVDGKGWGLHVQKPLQLAAEGGHDAVVQRLLLLEHIDVNAAPSGRTALSYAAANGHDTIVRQLLSVENIDPNRASLDVWHLPPLAFAAKNGQTAVVELMLGHRHVIVDAADSEGRTSLIFAAEKGLTAVMELLLEKGGASVDLADHKGRTPISFAADAGHCDVLELLLRHQGEADTADRGGRTPLSYAAEKGQTDAVKLLIEKGAQVNSVGEDTMLTIFGDLVRPEDAVAKTPLQYASENKHADVAELLGRCGALRSLPPGPEQGTHLPKLHGAITRSPMGY</sequence>
<keyword evidence="2 3" id="KW-0040">ANK repeat</keyword>
<evidence type="ECO:0000256" key="1">
    <source>
        <dbReference type="ARBA" id="ARBA00022737"/>
    </source>
</evidence>
<feature type="repeat" description="ANK" evidence="3">
    <location>
        <begin position="388"/>
        <end position="412"/>
    </location>
</feature>
<organism evidence="5 6">
    <name type="scientific">Apiospora rasikravindrae</name>
    <dbReference type="NCBI Taxonomy" id="990691"/>
    <lineage>
        <taxon>Eukaryota</taxon>
        <taxon>Fungi</taxon>
        <taxon>Dikarya</taxon>
        <taxon>Ascomycota</taxon>
        <taxon>Pezizomycotina</taxon>
        <taxon>Sordariomycetes</taxon>
        <taxon>Xylariomycetidae</taxon>
        <taxon>Amphisphaeriales</taxon>
        <taxon>Apiosporaceae</taxon>
        <taxon>Apiospora</taxon>
    </lineage>
</organism>
<dbReference type="InterPro" id="IPR002110">
    <property type="entry name" value="Ankyrin_rpt"/>
</dbReference>
<feature type="repeat" description="ANK" evidence="3">
    <location>
        <begin position="455"/>
        <end position="487"/>
    </location>
</feature>
<dbReference type="Gene3D" id="1.25.40.20">
    <property type="entry name" value="Ankyrin repeat-containing domain"/>
    <property type="match status" value="5"/>
</dbReference>
<dbReference type="EMBL" id="JAQQWK010000006">
    <property type="protein sequence ID" value="KAK8040054.1"/>
    <property type="molecule type" value="Genomic_DNA"/>
</dbReference>
<dbReference type="PRINTS" id="PR01415">
    <property type="entry name" value="ANKYRIN"/>
</dbReference>
<gene>
    <name evidence="5" type="ORF">PG993_008465</name>
</gene>
<feature type="repeat" description="ANK" evidence="3">
    <location>
        <begin position="124"/>
        <end position="156"/>
    </location>
</feature>
<dbReference type="InterPro" id="IPR036770">
    <property type="entry name" value="Ankyrin_rpt-contain_sf"/>
</dbReference>
<evidence type="ECO:0000313" key="6">
    <source>
        <dbReference type="Proteomes" id="UP001444661"/>
    </source>
</evidence>
<dbReference type="Pfam" id="PF12796">
    <property type="entry name" value="Ank_2"/>
    <property type="match status" value="4"/>
</dbReference>
<dbReference type="PANTHER" id="PTHR24198:SF165">
    <property type="entry name" value="ANKYRIN REPEAT-CONTAINING PROTEIN-RELATED"/>
    <property type="match status" value="1"/>
</dbReference>
<name>A0ABR1T2B2_9PEZI</name>
<reference evidence="5 6" key="1">
    <citation type="submission" date="2023-01" db="EMBL/GenBank/DDBJ databases">
        <title>Analysis of 21 Apiospora genomes using comparative genomics revels a genus with tremendous synthesis potential of carbohydrate active enzymes and secondary metabolites.</title>
        <authorList>
            <person name="Sorensen T."/>
        </authorList>
    </citation>
    <scope>NUCLEOTIDE SEQUENCE [LARGE SCALE GENOMIC DNA]</scope>
    <source>
        <strain evidence="5 6">CBS 33761</strain>
    </source>
</reference>
<feature type="region of interest" description="Disordered" evidence="4">
    <location>
        <begin position="534"/>
        <end position="557"/>
    </location>
</feature>
<accession>A0ABR1T2B2</accession>
<dbReference type="SUPFAM" id="SSF48403">
    <property type="entry name" value="Ankyrin repeat"/>
    <property type="match status" value="2"/>
</dbReference>
<protein>
    <submittedName>
        <fullName evidence="5">Ankyrin</fullName>
    </submittedName>
</protein>
<feature type="repeat" description="ANK" evidence="3">
    <location>
        <begin position="422"/>
        <end position="454"/>
    </location>
</feature>
<dbReference type="PANTHER" id="PTHR24198">
    <property type="entry name" value="ANKYRIN REPEAT AND PROTEIN KINASE DOMAIN-CONTAINING PROTEIN"/>
    <property type="match status" value="1"/>
</dbReference>
<evidence type="ECO:0000313" key="5">
    <source>
        <dbReference type="EMBL" id="KAK8040054.1"/>
    </source>
</evidence>
<dbReference type="Proteomes" id="UP001444661">
    <property type="component" value="Unassembled WGS sequence"/>
</dbReference>
<proteinExistence type="predicted"/>
<evidence type="ECO:0000256" key="4">
    <source>
        <dbReference type="SAM" id="MobiDB-lite"/>
    </source>
</evidence>